<dbReference type="SUPFAM" id="SSF53850">
    <property type="entry name" value="Periplasmic binding protein-like II"/>
    <property type="match status" value="1"/>
</dbReference>
<proteinExistence type="inferred from homology"/>
<comment type="similarity">
    <text evidence="1">Belongs to the LysR transcriptional regulatory family.</text>
</comment>
<dbReference type="CDD" id="cd08423">
    <property type="entry name" value="PBP2_LTTR_like_6"/>
    <property type="match status" value="1"/>
</dbReference>
<dbReference type="GO" id="GO:0032993">
    <property type="term" value="C:protein-DNA complex"/>
    <property type="evidence" value="ECO:0007669"/>
    <property type="project" value="TreeGrafter"/>
</dbReference>
<dbReference type="InterPro" id="IPR036388">
    <property type="entry name" value="WH-like_DNA-bd_sf"/>
</dbReference>
<dbReference type="PROSITE" id="PS50931">
    <property type="entry name" value="HTH_LYSR"/>
    <property type="match status" value="1"/>
</dbReference>
<accession>A0A7W9YKK9</accession>
<dbReference type="PANTHER" id="PTHR30346:SF29">
    <property type="entry name" value="LYSR SUBSTRATE-BINDING"/>
    <property type="match status" value="1"/>
</dbReference>
<keyword evidence="4" id="KW-0804">Transcription</keyword>
<protein>
    <submittedName>
        <fullName evidence="6">Molybdate transport repressor ModE-like protein</fullName>
    </submittedName>
</protein>
<dbReference type="InterPro" id="IPR000847">
    <property type="entry name" value="LysR_HTH_N"/>
</dbReference>
<dbReference type="Gene3D" id="3.40.190.10">
    <property type="entry name" value="Periplasmic binding protein-like II"/>
    <property type="match status" value="2"/>
</dbReference>
<dbReference type="SUPFAM" id="SSF46785">
    <property type="entry name" value="Winged helix' DNA-binding domain"/>
    <property type="match status" value="1"/>
</dbReference>
<keyword evidence="7" id="KW-1185">Reference proteome</keyword>
<keyword evidence="3" id="KW-0238">DNA-binding</keyword>
<evidence type="ECO:0000259" key="5">
    <source>
        <dbReference type="PROSITE" id="PS50931"/>
    </source>
</evidence>
<evidence type="ECO:0000256" key="4">
    <source>
        <dbReference type="ARBA" id="ARBA00023163"/>
    </source>
</evidence>
<dbReference type="Pfam" id="PF00126">
    <property type="entry name" value="HTH_1"/>
    <property type="match status" value="1"/>
</dbReference>
<dbReference type="Pfam" id="PF03466">
    <property type="entry name" value="LysR_substrate"/>
    <property type="match status" value="1"/>
</dbReference>
<dbReference type="Proteomes" id="UP000546642">
    <property type="component" value="Unassembled WGS sequence"/>
</dbReference>
<reference evidence="6 7" key="1">
    <citation type="submission" date="2020-08" db="EMBL/GenBank/DDBJ databases">
        <title>Sequencing the genomes of 1000 actinobacteria strains.</title>
        <authorList>
            <person name="Klenk H.-P."/>
        </authorList>
    </citation>
    <scope>NUCLEOTIDE SEQUENCE [LARGE SCALE GENOMIC DNA]</scope>
    <source>
        <strain evidence="6 7">DSM 46659</strain>
    </source>
</reference>
<dbReference type="RefSeq" id="WP_184077608.1">
    <property type="nucleotide sequence ID" value="NZ_JACHDS010000001.1"/>
</dbReference>
<dbReference type="InterPro" id="IPR036390">
    <property type="entry name" value="WH_DNA-bd_sf"/>
</dbReference>
<evidence type="ECO:0000313" key="6">
    <source>
        <dbReference type="EMBL" id="MBB6173907.1"/>
    </source>
</evidence>
<evidence type="ECO:0000256" key="3">
    <source>
        <dbReference type="ARBA" id="ARBA00023125"/>
    </source>
</evidence>
<dbReference type="Gene3D" id="1.10.10.10">
    <property type="entry name" value="Winged helix-like DNA-binding domain superfamily/Winged helix DNA-binding domain"/>
    <property type="match status" value="1"/>
</dbReference>
<organism evidence="6 7">
    <name type="scientific">Nocardiopsis mwathae</name>
    <dbReference type="NCBI Taxonomy" id="1472723"/>
    <lineage>
        <taxon>Bacteria</taxon>
        <taxon>Bacillati</taxon>
        <taxon>Actinomycetota</taxon>
        <taxon>Actinomycetes</taxon>
        <taxon>Streptosporangiales</taxon>
        <taxon>Nocardiopsidaceae</taxon>
        <taxon>Nocardiopsis</taxon>
    </lineage>
</organism>
<evidence type="ECO:0000256" key="2">
    <source>
        <dbReference type="ARBA" id="ARBA00023015"/>
    </source>
</evidence>
<dbReference type="FunFam" id="1.10.10.10:FF:000001">
    <property type="entry name" value="LysR family transcriptional regulator"/>
    <property type="match status" value="1"/>
</dbReference>
<dbReference type="EMBL" id="JACHDS010000001">
    <property type="protein sequence ID" value="MBB6173907.1"/>
    <property type="molecule type" value="Genomic_DNA"/>
</dbReference>
<evidence type="ECO:0000256" key="1">
    <source>
        <dbReference type="ARBA" id="ARBA00009437"/>
    </source>
</evidence>
<name>A0A7W9YKK9_9ACTN</name>
<gene>
    <name evidence="6" type="ORF">HNR23_003967</name>
</gene>
<dbReference type="InterPro" id="IPR005119">
    <property type="entry name" value="LysR_subst-bd"/>
</dbReference>
<dbReference type="GO" id="GO:0003677">
    <property type="term" value="F:DNA binding"/>
    <property type="evidence" value="ECO:0007669"/>
    <property type="project" value="UniProtKB-KW"/>
</dbReference>
<dbReference type="GO" id="GO:0003700">
    <property type="term" value="F:DNA-binding transcription factor activity"/>
    <property type="evidence" value="ECO:0007669"/>
    <property type="project" value="InterPro"/>
</dbReference>
<sequence length="319" mass="34372">MLDIDRLRALSTIAQYGSVSAAAEVLGITTSAVSQQITKLERETSAQLLERNGRGVRLTDAAHVLVQHADRILELITEAEADLEAQRGGVVGPLRVAAFPTAARGLMPRVLVDTARRHPRLTVTLIECDPPASQSQVLRGESDLAVVQDRYGSPLPIPEGIERAHLFDDPAEVAMPAAHPLAGRADVELSELAGDPWISSPRGTLCYDWLADTLRRQGVEPRIAHYSDEYPTQLALVSAGLGLALLPRLGRGRPSPDVVTVPVRPVMVRSVYAVWRREAGRRPAVQAMLDALRTASDVVTDTVEVHAASRATPSAPEEA</sequence>
<dbReference type="PANTHER" id="PTHR30346">
    <property type="entry name" value="TRANSCRIPTIONAL DUAL REGULATOR HCAR-RELATED"/>
    <property type="match status" value="1"/>
</dbReference>
<evidence type="ECO:0000313" key="7">
    <source>
        <dbReference type="Proteomes" id="UP000546642"/>
    </source>
</evidence>
<feature type="domain" description="HTH lysR-type" evidence="5">
    <location>
        <begin position="2"/>
        <end position="59"/>
    </location>
</feature>
<keyword evidence="2" id="KW-0805">Transcription regulation</keyword>
<dbReference type="AlphaFoldDB" id="A0A7W9YKK9"/>
<comment type="caution">
    <text evidence="6">The sequence shown here is derived from an EMBL/GenBank/DDBJ whole genome shotgun (WGS) entry which is preliminary data.</text>
</comment>